<evidence type="ECO:0000313" key="2">
    <source>
        <dbReference type="EMBL" id="WAJ23694.1"/>
    </source>
</evidence>
<evidence type="ECO:0000256" key="1">
    <source>
        <dbReference type="SAM" id="Phobius"/>
    </source>
</evidence>
<dbReference type="Proteomes" id="UP001163115">
    <property type="component" value="Chromosome"/>
</dbReference>
<protein>
    <recommendedName>
        <fullName evidence="4">Nitroreductase family protein</fullName>
    </recommendedName>
</protein>
<keyword evidence="3" id="KW-1185">Reference proteome</keyword>
<dbReference type="InterPro" id="IPR050461">
    <property type="entry name" value="Nitroreductase_HadB/RutE"/>
</dbReference>
<dbReference type="NCBIfam" id="NF047509">
    <property type="entry name" value="Rv3131_FMN_oxido"/>
    <property type="match status" value="1"/>
</dbReference>
<dbReference type="RefSeq" id="WP_268115051.1">
    <property type="nucleotide sequence ID" value="NZ_CP113524.1"/>
</dbReference>
<dbReference type="EMBL" id="CP113524">
    <property type="protein sequence ID" value="WAJ23694.1"/>
    <property type="molecule type" value="Genomic_DNA"/>
</dbReference>
<proteinExistence type="predicted"/>
<dbReference type="PANTHER" id="PTHR43543">
    <property type="entry name" value="MALONIC SEMIALDEHYDE REDUCTASE RUTE-RELATED"/>
    <property type="match status" value="1"/>
</dbReference>
<dbReference type="SUPFAM" id="SSF55469">
    <property type="entry name" value="FMN-dependent nitroreductase-like"/>
    <property type="match status" value="1"/>
</dbReference>
<feature type="transmembrane region" description="Helical" evidence="1">
    <location>
        <begin position="14"/>
        <end position="36"/>
    </location>
</feature>
<evidence type="ECO:0000313" key="3">
    <source>
        <dbReference type="Proteomes" id="UP001163115"/>
    </source>
</evidence>
<dbReference type="Gene3D" id="3.40.109.10">
    <property type="entry name" value="NADH Oxidase"/>
    <property type="match status" value="1"/>
</dbReference>
<accession>A0ABY7AAI6</accession>
<dbReference type="PANTHER" id="PTHR43543:SF1">
    <property type="entry name" value="MALONIC SEMIALDEHYDE REDUCTASE RUTE-RELATED"/>
    <property type="match status" value="1"/>
</dbReference>
<sequence>MKGDKSSDVVANGLLSLAVAIIVLFIALFIISGGFMKQEYLKPWSKEYSNNYNDPRIRLAARGILASSGHNMQPWTLRLDPIDSLSFYLYANPERITKEVDPEFRQMMISQGTFLEYVSVAGEKEGWEVKIKLFPNGEYDEENLLHSMDTLPVAKITLESAQQEEAPLYNAMYMPDTNRMPYWDHELSPYEISSLESASDTSDISVKVYKEQSDHSYITACVIESAIMEAGVPRVMEETNTIFRANEHQKNRYRYGFSVEGQGTSGLMKPVLQGMLTMFPSLNSGKAASQNFIKSTMTSAKNAPAYVMIVTERNDRATQVRSGMIYSRLVLTGHTMGLAMQPLSQVLEEYPEMNHLYTKFKQKYAPKDGTIQMLFRTGYPKKRMPLSMRQDIMNFFVK</sequence>
<organism evidence="2 3">
    <name type="scientific">Lacrimispora xylanolytica</name>
    <dbReference type="NCBI Taxonomy" id="29375"/>
    <lineage>
        <taxon>Bacteria</taxon>
        <taxon>Bacillati</taxon>
        <taxon>Bacillota</taxon>
        <taxon>Clostridia</taxon>
        <taxon>Lachnospirales</taxon>
        <taxon>Lachnospiraceae</taxon>
        <taxon>Lacrimispora</taxon>
    </lineage>
</organism>
<name>A0ABY7AAI6_9FIRM</name>
<keyword evidence="1" id="KW-0812">Transmembrane</keyword>
<gene>
    <name evidence="2" type="ORF">OW255_19395</name>
</gene>
<keyword evidence="1" id="KW-1133">Transmembrane helix</keyword>
<reference evidence="2" key="1">
    <citation type="submission" date="2022-11" db="EMBL/GenBank/DDBJ databases">
        <title>Lacrimispora xylanolytica sy1, complete genome.</title>
        <authorList>
            <person name="Choi S."/>
        </authorList>
    </citation>
    <scope>NUCLEOTIDE SEQUENCE</scope>
    <source>
        <strain evidence="2">Sy1</strain>
    </source>
</reference>
<dbReference type="InterPro" id="IPR000415">
    <property type="entry name" value="Nitroreductase-like"/>
</dbReference>
<keyword evidence="1" id="KW-0472">Membrane</keyword>
<evidence type="ECO:0008006" key="4">
    <source>
        <dbReference type="Google" id="ProtNLM"/>
    </source>
</evidence>